<dbReference type="FunFam" id="1.10.12.10:FF:000001">
    <property type="entry name" value="Probable enoyl-CoA hydratase, mitochondrial"/>
    <property type="match status" value="1"/>
</dbReference>
<dbReference type="FunFam" id="3.90.226.10:FF:000019">
    <property type="entry name" value="Enoyl-CoA hydratase, mitochondrial"/>
    <property type="match status" value="1"/>
</dbReference>
<dbReference type="GO" id="GO:0005739">
    <property type="term" value="C:mitochondrion"/>
    <property type="evidence" value="ECO:0007669"/>
    <property type="project" value="TreeGrafter"/>
</dbReference>
<dbReference type="Pfam" id="PF00378">
    <property type="entry name" value="ECH_1"/>
    <property type="match status" value="1"/>
</dbReference>
<organism evidence="8 9">
    <name type="scientific">Ridgeia piscesae</name>
    <name type="common">Tubeworm</name>
    <dbReference type="NCBI Taxonomy" id="27915"/>
    <lineage>
        <taxon>Eukaryota</taxon>
        <taxon>Metazoa</taxon>
        <taxon>Spiralia</taxon>
        <taxon>Lophotrochozoa</taxon>
        <taxon>Annelida</taxon>
        <taxon>Polychaeta</taxon>
        <taxon>Sedentaria</taxon>
        <taxon>Canalipalpata</taxon>
        <taxon>Sabellida</taxon>
        <taxon>Siboglinidae</taxon>
        <taxon>Ridgeia</taxon>
    </lineage>
</organism>
<dbReference type="PANTHER" id="PTHR11941">
    <property type="entry name" value="ENOYL-COA HYDRATASE-RELATED"/>
    <property type="match status" value="1"/>
</dbReference>
<keyword evidence="9" id="KW-1185">Reference proteome</keyword>
<evidence type="ECO:0000256" key="3">
    <source>
        <dbReference type="ARBA" id="ARBA00022832"/>
    </source>
</evidence>
<evidence type="ECO:0000256" key="4">
    <source>
        <dbReference type="ARBA" id="ARBA00023098"/>
    </source>
</evidence>
<gene>
    <name evidence="8" type="ORF">NP493_35g06103</name>
</gene>
<dbReference type="Gene3D" id="1.10.12.10">
    <property type="entry name" value="Lyase 2-enoyl-coa Hydratase, Chain A, domain 2"/>
    <property type="match status" value="1"/>
</dbReference>
<dbReference type="EC" id="4.2.1.17" evidence="2"/>
<evidence type="ECO:0000256" key="6">
    <source>
        <dbReference type="ARBA" id="ARBA00073937"/>
    </source>
</evidence>
<sequence length="299" mass="32223">MAHFRRFACGLTKSFASLHSQSVASHVRNGAFIRLLSTGAQYEYLIVETKGEKNNVGLIQLNRPKALNALCAGLMGELGQVLDDLESDPNIGCIVLTGSGKAFAAGADIKEMEKKEFSDVYSSNFLNNWTRLADTRKPVIAAVNGFALGGGCEVAMMCDIIYASEQAQFGQPEILLGTIPGAGGTQRLTAAIGKSKTMELVLTGNKMSAQDAEKAGLVSKVFPRDQLVDEAIKTAEKIAGLSSIIVAMAKEAVSASFETTLREGLHFEKRLFHQTFATKDQKEGMNAFVEKREAKFTDS</sequence>
<dbReference type="GO" id="GO:0004300">
    <property type="term" value="F:enoyl-CoA hydratase activity"/>
    <property type="evidence" value="ECO:0007669"/>
    <property type="project" value="UniProtKB-EC"/>
</dbReference>
<comment type="similarity">
    <text evidence="1 7">Belongs to the enoyl-CoA hydratase/isomerase family.</text>
</comment>
<evidence type="ECO:0000256" key="7">
    <source>
        <dbReference type="RuleBase" id="RU003707"/>
    </source>
</evidence>
<reference evidence="8" key="1">
    <citation type="journal article" date="2023" name="Mol. Biol. Evol.">
        <title>Third-Generation Sequencing Reveals the Adaptive Role of the Epigenome in Three Deep-Sea Polychaetes.</title>
        <authorList>
            <person name="Perez M."/>
            <person name="Aroh O."/>
            <person name="Sun Y."/>
            <person name="Lan Y."/>
            <person name="Juniper S.K."/>
            <person name="Young C.R."/>
            <person name="Angers B."/>
            <person name="Qian P.Y."/>
        </authorList>
    </citation>
    <scope>NUCLEOTIDE SEQUENCE</scope>
    <source>
        <strain evidence="8">R07B-5</strain>
    </source>
</reference>
<proteinExistence type="inferred from homology"/>
<protein>
    <recommendedName>
        <fullName evidence="6">Probable enoyl-CoA hydratase, mitochondrial</fullName>
        <ecNumber evidence="2">4.2.1.17</ecNumber>
    </recommendedName>
</protein>
<evidence type="ECO:0000313" key="8">
    <source>
        <dbReference type="EMBL" id="KAK2192295.1"/>
    </source>
</evidence>
<evidence type="ECO:0000313" key="9">
    <source>
        <dbReference type="Proteomes" id="UP001209878"/>
    </source>
</evidence>
<name>A0AAD9UK72_RIDPI</name>
<evidence type="ECO:0000256" key="5">
    <source>
        <dbReference type="ARBA" id="ARBA00023239"/>
    </source>
</evidence>
<dbReference type="AlphaFoldDB" id="A0AAD9UK72"/>
<dbReference type="InterPro" id="IPR001753">
    <property type="entry name" value="Enoyl-CoA_hydra/iso"/>
</dbReference>
<dbReference type="GO" id="GO:0006635">
    <property type="term" value="P:fatty acid beta-oxidation"/>
    <property type="evidence" value="ECO:0007669"/>
    <property type="project" value="TreeGrafter"/>
</dbReference>
<dbReference type="CDD" id="cd06558">
    <property type="entry name" value="crotonase-like"/>
    <property type="match status" value="1"/>
</dbReference>
<dbReference type="InterPro" id="IPR018376">
    <property type="entry name" value="Enoyl-CoA_hyd/isom_CS"/>
</dbReference>
<dbReference type="PROSITE" id="PS00166">
    <property type="entry name" value="ENOYL_COA_HYDRATASE"/>
    <property type="match status" value="1"/>
</dbReference>
<dbReference type="InterPro" id="IPR014748">
    <property type="entry name" value="Enoyl-CoA_hydra_C"/>
</dbReference>
<keyword evidence="3" id="KW-0276">Fatty acid metabolism</keyword>
<evidence type="ECO:0000256" key="1">
    <source>
        <dbReference type="ARBA" id="ARBA00005254"/>
    </source>
</evidence>
<accession>A0AAD9UK72</accession>
<keyword evidence="4" id="KW-0443">Lipid metabolism</keyword>
<keyword evidence="5" id="KW-0456">Lyase</keyword>
<dbReference type="Gene3D" id="3.90.226.10">
    <property type="entry name" value="2-enoyl-CoA Hydratase, Chain A, domain 1"/>
    <property type="match status" value="1"/>
</dbReference>
<dbReference type="SUPFAM" id="SSF52096">
    <property type="entry name" value="ClpP/crotonase"/>
    <property type="match status" value="1"/>
</dbReference>
<evidence type="ECO:0000256" key="2">
    <source>
        <dbReference type="ARBA" id="ARBA00012076"/>
    </source>
</evidence>
<dbReference type="PANTHER" id="PTHR11941:SF54">
    <property type="entry name" value="ENOYL-COA HYDRATASE, MITOCHONDRIAL"/>
    <property type="match status" value="1"/>
</dbReference>
<dbReference type="EMBL" id="JAODUO010000035">
    <property type="protein sequence ID" value="KAK2192295.1"/>
    <property type="molecule type" value="Genomic_DNA"/>
</dbReference>
<dbReference type="InterPro" id="IPR029045">
    <property type="entry name" value="ClpP/crotonase-like_dom_sf"/>
</dbReference>
<dbReference type="Proteomes" id="UP001209878">
    <property type="component" value="Unassembled WGS sequence"/>
</dbReference>
<comment type="caution">
    <text evidence="8">The sequence shown here is derived from an EMBL/GenBank/DDBJ whole genome shotgun (WGS) entry which is preliminary data.</text>
</comment>